<reference evidence="6" key="1">
    <citation type="submission" date="2017-02" db="UniProtKB">
        <authorList>
            <consortium name="WormBaseParasite"/>
        </authorList>
    </citation>
    <scope>IDENTIFICATION</scope>
</reference>
<dbReference type="SMART" id="SM00360">
    <property type="entry name" value="RRM"/>
    <property type="match status" value="3"/>
</dbReference>
<dbReference type="SUPFAM" id="SSF54928">
    <property type="entry name" value="RNA-binding domain, RBD"/>
    <property type="match status" value="3"/>
</dbReference>
<evidence type="ECO:0000256" key="2">
    <source>
        <dbReference type="ARBA" id="ARBA00022884"/>
    </source>
</evidence>
<dbReference type="InterPro" id="IPR012677">
    <property type="entry name" value="Nucleotide-bd_a/b_plait_sf"/>
</dbReference>
<organism evidence="5 6">
    <name type="scientific">Parastrongyloides trichosuri</name>
    <name type="common">Possum-specific nematode worm</name>
    <dbReference type="NCBI Taxonomy" id="131310"/>
    <lineage>
        <taxon>Eukaryota</taxon>
        <taxon>Metazoa</taxon>
        <taxon>Ecdysozoa</taxon>
        <taxon>Nematoda</taxon>
        <taxon>Chromadorea</taxon>
        <taxon>Rhabditida</taxon>
        <taxon>Tylenchina</taxon>
        <taxon>Panagrolaimomorpha</taxon>
        <taxon>Strongyloidoidea</taxon>
        <taxon>Strongyloididae</taxon>
        <taxon>Parastrongyloides</taxon>
    </lineage>
</organism>
<dbReference type="InterPro" id="IPR000504">
    <property type="entry name" value="RRM_dom"/>
</dbReference>
<dbReference type="GO" id="GO:0003723">
    <property type="term" value="F:RNA binding"/>
    <property type="evidence" value="ECO:0007669"/>
    <property type="project" value="UniProtKB-UniRule"/>
</dbReference>
<keyword evidence="2 3" id="KW-0694">RNA-binding</keyword>
<evidence type="ECO:0000259" key="4">
    <source>
        <dbReference type="PROSITE" id="PS50102"/>
    </source>
</evidence>
<dbReference type="Proteomes" id="UP000038045">
    <property type="component" value="Unplaced"/>
</dbReference>
<accession>A0A0N4ZPB8</accession>
<evidence type="ECO:0000313" key="6">
    <source>
        <dbReference type="WBParaSite" id="PTRK_0001037900.1"/>
    </source>
</evidence>
<dbReference type="STRING" id="131310.A0A0N4ZPB8"/>
<dbReference type="Gene3D" id="3.30.70.330">
    <property type="match status" value="3"/>
</dbReference>
<name>A0A0N4ZPB8_PARTI</name>
<evidence type="ECO:0000256" key="3">
    <source>
        <dbReference type="PROSITE-ProRule" id="PRU00176"/>
    </source>
</evidence>
<proteinExistence type="predicted"/>
<sequence length="498" mass="58312">MEGNIDSERILRLRGFPYSATEADFVRFFEPVKFCNIIFPVTTGKRPQGECYVIFKNKEDAEESLMKHKNTIGRRYVEIFRTNDYEVKNMENNNRACEAKMNKGRYSLNNIKNCVKLRGLPFSVTENDIKNFFSGLKVLEIIIEKDPANGGRLTGEGMVSFSSDEDVTAALRRDKQSMGSRYIEIFRGNFPQFILMKEANSMVESMQQQRGLGKVPYNNHINNCRQYYERNSYFYPPTCQRRGGEPPFFCGPYIRPMEGPSYFKYNKDTYFPARDCCSYYPYNGYSKTNSFFNTSYNLSIPMPQSLNNEYNNESGGIMNEYRLQLRGIPFKVNYKDIREFFKPIHIESISMGYFNDGRLTGDCIVEFRDHKSVVEAKKKNGLNMGSRYIEIFDHENARLTKRARYEVLPNNNSPDVDDEYFKKHQEAKYEQIKQEVMQSPMKPSVKASLKRRYPGEVDSLKHFACYRAPFNPYNIPTFAYQNKSPDNYFGKEKKTKYF</sequence>
<dbReference type="InterPro" id="IPR050666">
    <property type="entry name" value="ESRP"/>
</dbReference>
<protein>
    <submittedName>
        <fullName evidence="6">RRM domain-containing protein</fullName>
    </submittedName>
</protein>
<keyword evidence="5" id="KW-1185">Reference proteome</keyword>
<dbReference type="PROSITE" id="PS50102">
    <property type="entry name" value="RRM"/>
    <property type="match status" value="1"/>
</dbReference>
<evidence type="ECO:0000313" key="5">
    <source>
        <dbReference type="Proteomes" id="UP000038045"/>
    </source>
</evidence>
<dbReference type="WBParaSite" id="PTRK_0001037900.1">
    <property type="protein sequence ID" value="PTRK_0001037900.1"/>
    <property type="gene ID" value="PTRK_0001037900"/>
</dbReference>
<evidence type="ECO:0000256" key="1">
    <source>
        <dbReference type="ARBA" id="ARBA00022737"/>
    </source>
</evidence>
<dbReference type="Pfam" id="PF00076">
    <property type="entry name" value="RRM_1"/>
    <property type="match status" value="3"/>
</dbReference>
<dbReference type="CDD" id="cd12254">
    <property type="entry name" value="RRM_hnRNPH_ESRPs_RBM12_like"/>
    <property type="match status" value="1"/>
</dbReference>
<feature type="domain" description="RRM" evidence="4">
    <location>
        <begin position="113"/>
        <end position="190"/>
    </location>
</feature>
<dbReference type="InterPro" id="IPR035979">
    <property type="entry name" value="RBD_domain_sf"/>
</dbReference>
<dbReference type="AlphaFoldDB" id="A0A0N4ZPB8"/>
<dbReference type="PANTHER" id="PTHR13976">
    <property type="entry name" value="HETEROGENEOUS NUCLEAR RIBONUCLEOPROTEIN-RELATED"/>
    <property type="match status" value="1"/>
</dbReference>
<keyword evidence="1" id="KW-0677">Repeat</keyword>